<evidence type="ECO:0000256" key="1">
    <source>
        <dbReference type="SAM" id="MobiDB-lite"/>
    </source>
</evidence>
<evidence type="ECO:0000313" key="3">
    <source>
        <dbReference type="Proteomes" id="UP000021053"/>
    </source>
</evidence>
<accession>A0A010ZWA9</accession>
<comment type="caution">
    <text evidence="2">The sequence shown here is derived from an EMBL/GenBank/DDBJ whole genome shotgun (WGS) entry which is preliminary data.</text>
</comment>
<gene>
    <name evidence="2" type="ORF">CryarDRAFT_2617</name>
</gene>
<feature type="compositionally biased region" description="Low complexity" evidence="1">
    <location>
        <begin position="9"/>
        <end position="28"/>
    </location>
</feature>
<dbReference type="Proteomes" id="UP000021053">
    <property type="component" value="Unassembled WGS sequence"/>
</dbReference>
<feature type="region of interest" description="Disordered" evidence="1">
    <location>
        <begin position="1"/>
        <end position="28"/>
    </location>
</feature>
<evidence type="ECO:0008006" key="4">
    <source>
        <dbReference type="Google" id="ProtNLM"/>
    </source>
</evidence>
<dbReference type="InterPro" id="IPR021312">
    <property type="entry name" value="DUF2889"/>
</dbReference>
<proteinExistence type="predicted"/>
<evidence type="ECO:0000313" key="2">
    <source>
        <dbReference type="EMBL" id="EXG81502.1"/>
    </source>
</evidence>
<dbReference type="EMBL" id="JFBT01000001">
    <property type="protein sequence ID" value="EXG81502.1"/>
    <property type="molecule type" value="Genomic_DNA"/>
</dbReference>
<name>A0A010ZWA9_9ACTN</name>
<organism evidence="2 3">
    <name type="scientific">Cryptosporangium arvum DSM 44712</name>
    <dbReference type="NCBI Taxonomy" id="927661"/>
    <lineage>
        <taxon>Bacteria</taxon>
        <taxon>Bacillati</taxon>
        <taxon>Actinomycetota</taxon>
        <taxon>Actinomycetes</taxon>
        <taxon>Cryptosporangiales</taxon>
        <taxon>Cryptosporangiaceae</taxon>
        <taxon>Cryptosporangium</taxon>
    </lineage>
</organism>
<dbReference type="HOGENOM" id="CLU_049719_0_0_11"/>
<dbReference type="AlphaFoldDB" id="A0A010ZWA9"/>
<protein>
    <recommendedName>
        <fullName evidence="4">DUF2889 domain-containing protein</fullName>
    </recommendedName>
</protein>
<dbReference type="PATRIC" id="fig|927661.3.peg.2580"/>
<dbReference type="OrthoDB" id="7530149at2"/>
<dbReference type="Pfam" id="PF11136">
    <property type="entry name" value="DUF2889"/>
    <property type="match status" value="1"/>
</dbReference>
<keyword evidence="3" id="KW-1185">Reference proteome</keyword>
<sequence>MHPRHGIHRPTSGSPGRRPGSVRRTSTVDMLRPDGLPGAVVVDARARDLRTDPDGNPVAAETHLSAEIDYHGGWRLTALCADPPDGRLTELLGASVAAGFRRRVQEVLPEQYADASRLHLLLDDFPVATLVSGVAFGAVPVGGDGPVHLPQTDLCSGWRSDGTIMLEITRDRIVPAVTGPEAPDLASADDLAWHERPPLTPLALRRARRLDVWDEDGVLRLDSLYRDSHVDADGHETVVHEYTLSGRVDPDDFRIVDVVATPRVLPWIECPSAAASAQRLAGRPVRELRPAVRREFTGVSTCTHLNDQMRQLADVPALVWFSAVR</sequence>
<reference evidence="2 3" key="1">
    <citation type="submission" date="2013-07" db="EMBL/GenBank/DDBJ databases">
        <authorList>
            <consortium name="DOE Joint Genome Institute"/>
            <person name="Eisen J."/>
            <person name="Huntemann M."/>
            <person name="Han J."/>
            <person name="Chen A."/>
            <person name="Kyrpides N."/>
            <person name="Mavromatis K."/>
            <person name="Markowitz V."/>
            <person name="Palaniappan K."/>
            <person name="Ivanova N."/>
            <person name="Schaumberg A."/>
            <person name="Pati A."/>
            <person name="Liolios K."/>
            <person name="Nordberg H.P."/>
            <person name="Cantor M.N."/>
            <person name="Hua S.X."/>
            <person name="Woyke T."/>
        </authorList>
    </citation>
    <scope>NUCLEOTIDE SEQUENCE [LARGE SCALE GENOMIC DNA]</scope>
    <source>
        <strain evidence="2 3">DSM 44712</strain>
    </source>
</reference>